<evidence type="ECO:0000313" key="1">
    <source>
        <dbReference type="EMBL" id="MDQ1096026.1"/>
    </source>
</evidence>
<sequence>MYEPLNLMYGKNLILLDEKMNQYNRIKIDLKAYVKQKTVHMNGFFSISSGISPRTDPVPKADAGYFLWQHNHALLLVTTPFLPVHPGF</sequence>
<dbReference type="Proteomes" id="UP001225072">
    <property type="component" value="Unassembled WGS sequence"/>
</dbReference>
<reference evidence="1 2" key="1">
    <citation type="submission" date="2023-07" db="EMBL/GenBank/DDBJ databases">
        <title>Functional and genomic diversity of the sorghum phyllosphere microbiome.</title>
        <authorList>
            <person name="Shade A."/>
        </authorList>
    </citation>
    <scope>NUCLEOTIDE SEQUENCE [LARGE SCALE GENOMIC DNA]</scope>
    <source>
        <strain evidence="1 2">SORGH_AS_1064</strain>
    </source>
</reference>
<organism evidence="1 2">
    <name type="scientific">Chryseobacterium camelliae</name>
    <dbReference type="NCBI Taxonomy" id="1265445"/>
    <lineage>
        <taxon>Bacteria</taxon>
        <taxon>Pseudomonadati</taxon>
        <taxon>Bacteroidota</taxon>
        <taxon>Flavobacteriia</taxon>
        <taxon>Flavobacteriales</taxon>
        <taxon>Weeksellaceae</taxon>
        <taxon>Chryseobacterium group</taxon>
        <taxon>Chryseobacterium</taxon>
    </lineage>
</organism>
<name>A0ABU0TG39_9FLAO</name>
<accession>A0ABU0TG39</accession>
<evidence type="ECO:0000313" key="2">
    <source>
        <dbReference type="Proteomes" id="UP001225072"/>
    </source>
</evidence>
<protein>
    <submittedName>
        <fullName evidence="1">Uncharacterized protein</fullName>
    </submittedName>
</protein>
<comment type="caution">
    <text evidence="1">The sequence shown here is derived from an EMBL/GenBank/DDBJ whole genome shotgun (WGS) entry which is preliminary data.</text>
</comment>
<proteinExistence type="predicted"/>
<keyword evidence="2" id="KW-1185">Reference proteome</keyword>
<dbReference type="EMBL" id="JAUTAL010000001">
    <property type="protein sequence ID" value="MDQ1096026.1"/>
    <property type="molecule type" value="Genomic_DNA"/>
</dbReference>
<gene>
    <name evidence="1" type="ORF">QE404_001173</name>
</gene>